<evidence type="ECO:0000313" key="1">
    <source>
        <dbReference type="EMBL" id="SVC96970.1"/>
    </source>
</evidence>
<evidence type="ECO:0008006" key="2">
    <source>
        <dbReference type="Google" id="ProtNLM"/>
    </source>
</evidence>
<reference evidence="1" key="1">
    <citation type="submission" date="2018-05" db="EMBL/GenBank/DDBJ databases">
        <authorList>
            <person name="Lanie J.A."/>
            <person name="Ng W.-L."/>
            <person name="Kazmierczak K.M."/>
            <person name="Andrzejewski T.M."/>
            <person name="Davidsen T.M."/>
            <person name="Wayne K.J."/>
            <person name="Tettelin H."/>
            <person name="Glass J.I."/>
            <person name="Rusch D."/>
            <person name="Podicherti R."/>
            <person name="Tsui H.-C.T."/>
            <person name="Winkler M.E."/>
        </authorList>
    </citation>
    <scope>NUCLEOTIDE SEQUENCE</scope>
</reference>
<proteinExistence type="predicted"/>
<organism evidence="1">
    <name type="scientific">marine metagenome</name>
    <dbReference type="NCBI Taxonomy" id="408172"/>
    <lineage>
        <taxon>unclassified sequences</taxon>
        <taxon>metagenomes</taxon>
        <taxon>ecological metagenomes</taxon>
    </lineage>
</organism>
<accession>A0A382RHS5</accession>
<dbReference type="AlphaFoldDB" id="A0A382RHS5"/>
<sequence>MNRLRHIVLLLGMGIFFAQDPFIDLTYDNVTTTGVDINYESNTEISGFQFDVDGVTITGANGGAAEGAGFMITSGATTIIGFSLQGETIPSGSGTLLSLEFEEISGETNLEVINVIIPGPEGSSIPNSGPGSTALQVPPELFSYNQSTLQASYFFELVIINEIEIDTNDWVGAFKGNICVGSRKWDTSQCGGGVCDVSVMG</sequence>
<name>A0A382RHS5_9ZZZZ</name>
<gene>
    <name evidence="1" type="ORF">METZ01_LOCUS349824</name>
</gene>
<dbReference type="EMBL" id="UINC01121651">
    <property type="protein sequence ID" value="SVC96970.1"/>
    <property type="molecule type" value="Genomic_DNA"/>
</dbReference>
<feature type="non-terminal residue" evidence="1">
    <location>
        <position position="201"/>
    </location>
</feature>
<protein>
    <recommendedName>
        <fullName evidence="2">Cohesin domain-containing protein</fullName>
    </recommendedName>
</protein>